<protein>
    <submittedName>
        <fullName evidence="2">Uncharacterized protein</fullName>
    </submittedName>
</protein>
<dbReference type="EMBL" id="GBXM01074325">
    <property type="protein sequence ID" value="JAH34252.1"/>
    <property type="molecule type" value="Transcribed_RNA"/>
</dbReference>
<feature type="transmembrane region" description="Helical" evidence="1">
    <location>
        <begin position="12"/>
        <end position="29"/>
    </location>
</feature>
<organism evidence="2">
    <name type="scientific">Anguilla anguilla</name>
    <name type="common">European freshwater eel</name>
    <name type="synonym">Muraena anguilla</name>
    <dbReference type="NCBI Taxonomy" id="7936"/>
    <lineage>
        <taxon>Eukaryota</taxon>
        <taxon>Metazoa</taxon>
        <taxon>Chordata</taxon>
        <taxon>Craniata</taxon>
        <taxon>Vertebrata</taxon>
        <taxon>Euteleostomi</taxon>
        <taxon>Actinopterygii</taxon>
        <taxon>Neopterygii</taxon>
        <taxon>Teleostei</taxon>
        <taxon>Anguilliformes</taxon>
        <taxon>Anguillidae</taxon>
        <taxon>Anguilla</taxon>
    </lineage>
</organism>
<keyword evidence="1" id="KW-0812">Transmembrane</keyword>
<name>A0A0E9RZD9_ANGAN</name>
<reference evidence="2" key="2">
    <citation type="journal article" date="2015" name="Fish Shellfish Immunol.">
        <title>Early steps in the European eel (Anguilla anguilla)-Vibrio vulnificus interaction in the gills: Role of the RtxA13 toxin.</title>
        <authorList>
            <person name="Callol A."/>
            <person name="Pajuelo D."/>
            <person name="Ebbesson L."/>
            <person name="Teles M."/>
            <person name="MacKenzie S."/>
            <person name="Amaro C."/>
        </authorList>
    </citation>
    <scope>NUCLEOTIDE SEQUENCE</scope>
</reference>
<dbReference type="AlphaFoldDB" id="A0A0E9RZD9"/>
<evidence type="ECO:0000256" key="1">
    <source>
        <dbReference type="SAM" id="Phobius"/>
    </source>
</evidence>
<keyword evidence="1" id="KW-0472">Membrane</keyword>
<accession>A0A0E9RZD9</accession>
<sequence length="37" mass="4347">MSQPTEIREGVGWGLLFVFFHLIHLIIVLREQIKNVL</sequence>
<evidence type="ECO:0000313" key="2">
    <source>
        <dbReference type="EMBL" id="JAH34252.1"/>
    </source>
</evidence>
<proteinExistence type="predicted"/>
<reference evidence="2" key="1">
    <citation type="submission" date="2014-11" db="EMBL/GenBank/DDBJ databases">
        <authorList>
            <person name="Amaro Gonzalez C."/>
        </authorList>
    </citation>
    <scope>NUCLEOTIDE SEQUENCE</scope>
</reference>
<keyword evidence="1" id="KW-1133">Transmembrane helix</keyword>